<dbReference type="eggNOG" id="ENOG502QQCT">
    <property type="taxonomic scope" value="Eukaryota"/>
</dbReference>
<dbReference type="RefSeq" id="XP_001227163.1">
    <property type="nucleotide sequence ID" value="XM_001227162.1"/>
</dbReference>
<keyword evidence="11" id="KW-0325">Glycoprotein</keyword>
<comment type="function">
    <text evidence="1">Required for nuclear membrane fusion during karyogamy.</text>
</comment>
<gene>
    <name evidence="14" type="ORF">CHGG_09236</name>
</gene>
<evidence type="ECO:0000256" key="11">
    <source>
        <dbReference type="ARBA" id="ARBA00023180"/>
    </source>
</evidence>
<keyword evidence="12" id="KW-0539">Nucleus</keyword>
<evidence type="ECO:0000256" key="13">
    <source>
        <dbReference type="SAM" id="SignalP"/>
    </source>
</evidence>
<evidence type="ECO:0000256" key="9">
    <source>
        <dbReference type="ARBA" id="ARBA00022989"/>
    </source>
</evidence>
<dbReference type="GO" id="GO:0031965">
    <property type="term" value="C:nuclear membrane"/>
    <property type="evidence" value="ECO:0007669"/>
    <property type="project" value="UniProtKB-SubCell"/>
</dbReference>
<dbReference type="Proteomes" id="UP000001056">
    <property type="component" value="Unassembled WGS sequence"/>
</dbReference>
<dbReference type="AlphaFoldDB" id="Q2GS18"/>
<dbReference type="GO" id="GO:0048288">
    <property type="term" value="P:nuclear membrane fusion involved in karyogamy"/>
    <property type="evidence" value="ECO:0007669"/>
    <property type="project" value="InterPro"/>
</dbReference>
<evidence type="ECO:0000313" key="15">
    <source>
        <dbReference type="Proteomes" id="UP000001056"/>
    </source>
</evidence>
<dbReference type="GO" id="GO:0005789">
    <property type="term" value="C:endoplasmic reticulum membrane"/>
    <property type="evidence" value="ECO:0007669"/>
    <property type="project" value="UniProtKB-SubCell"/>
</dbReference>
<keyword evidence="5" id="KW-0415">Karyogamy</keyword>
<dbReference type="InParanoid" id="Q2GS18"/>
<evidence type="ECO:0000256" key="1">
    <source>
        <dbReference type="ARBA" id="ARBA00003389"/>
    </source>
</evidence>
<evidence type="ECO:0000256" key="7">
    <source>
        <dbReference type="ARBA" id="ARBA00022729"/>
    </source>
</evidence>
<keyword evidence="8" id="KW-0256">Endoplasmic reticulum</keyword>
<proteinExistence type="inferred from homology"/>
<evidence type="ECO:0000256" key="6">
    <source>
        <dbReference type="ARBA" id="ARBA00022692"/>
    </source>
</evidence>
<dbReference type="PANTHER" id="PTHR28012">
    <property type="entry name" value="NUCLEAR FUSION PROTEIN KAR5"/>
    <property type="match status" value="1"/>
</dbReference>
<dbReference type="HOGENOM" id="CLU_1065598_0_0_1"/>
<accession>Q2GS18</accession>
<evidence type="ECO:0000256" key="12">
    <source>
        <dbReference type="ARBA" id="ARBA00023242"/>
    </source>
</evidence>
<keyword evidence="7 13" id="KW-0732">Signal</keyword>
<keyword evidence="15" id="KW-1185">Reference proteome</keyword>
<evidence type="ECO:0000256" key="10">
    <source>
        <dbReference type="ARBA" id="ARBA00023136"/>
    </source>
</evidence>
<evidence type="ECO:0000256" key="4">
    <source>
        <dbReference type="ARBA" id="ARBA00010473"/>
    </source>
</evidence>
<dbReference type="EMBL" id="CH408034">
    <property type="protein sequence ID" value="EAQ85222.1"/>
    <property type="molecule type" value="Genomic_DNA"/>
</dbReference>
<keyword evidence="6" id="KW-0812">Transmembrane</keyword>
<sequence>MRVNIVLLGLLVPCISGISWRNQKKATSLVGGSDKPSESPEAPRTPNIYAVALSELEGLQSEPLCHRVAARLLVNNCQSVDGKNDATVLTDSGRQIRDFVDSYAASLAICDLERGSFSIPKECAKFREPSLSQIAMHDEPQLHLTDGVEAELQKRMDDLDNRARQSVEALAQLTPHIDRLNEGLGRVEKYLFKDLDSALKKTSESYHDGLQQRDKYDYVFVLIAMPELAYHHLLSAHGVGLDLSGTRKIEASGHIRGSRRS</sequence>
<dbReference type="GeneID" id="4395719"/>
<comment type="similarity">
    <text evidence="4">Belongs to the KAR5 family.</text>
</comment>
<keyword evidence="9" id="KW-1133">Transmembrane helix</keyword>
<evidence type="ECO:0000256" key="3">
    <source>
        <dbReference type="ARBA" id="ARBA00004586"/>
    </source>
</evidence>
<dbReference type="PANTHER" id="PTHR28012:SF1">
    <property type="entry name" value="NUCLEAR FUSION PROTEIN KAR5"/>
    <property type="match status" value="1"/>
</dbReference>
<feature type="chain" id="PRO_5004208135" evidence="13">
    <location>
        <begin position="18"/>
        <end position="261"/>
    </location>
</feature>
<feature type="signal peptide" evidence="13">
    <location>
        <begin position="1"/>
        <end position="17"/>
    </location>
</feature>
<reference evidence="15" key="1">
    <citation type="journal article" date="2015" name="Genome Announc.">
        <title>Draft genome sequence of the cellulolytic fungus Chaetomium globosum.</title>
        <authorList>
            <person name="Cuomo C.A."/>
            <person name="Untereiner W.A."/>
            <person name="Ma L.-J."/>
            <person name="Grabherr M."/>
            <person name="Birren B.W."/>
        </authorList>
    </citation>
    <scope>NUCLEOTIDE SEQUENCE [LARGE SCALE GENOMIC DNA]</scope>
    <source>
        <strain evidence="15">ATCC 6205 / CBS 148.51 / DSM 1962 / NBRC 6347 / NRRL 1970</strain>
    </source>
</reference>
<evidence type="ECO:0000256" key="8">
    <source>
        <dbReference type="ARBA" id="ARBA00022824"/>
    </source>
</evidence>
<dbReference type="OrthoDB" id="5311848at2759"/>
<evidence type="ECO:0000256" key="2">
    <source>
        <dbReference type="ARBA" id="ARBA00004126"/>
    </source>
</evidence>
<evidence type="ECO:0000256" key="5">
    <source>
        <dbReference type="ARBA" id="ARBA00022459"/>
    </source>
</evidence>
<dbReference type="InterPro" id="IPR007292">
    <property type="entry name" value="Nuclear_fusion_Kar5"/>
</dbReference>
<protein>
    <submittedName>
        <fullName evidence="14">Uncharacterized protein</fullName>
    </submittedName>
</protein>
<dbReference type="GO" id="GO:0000742">
    <property type="term" value="P:karyogamy involved in conjugation with cellular fusion"/>
    <property type="evidence" value="ECO:0007669"/>
    <property type="project" value="InterPro"/>
</dbReference>
<evidence type="ECO:0000313" key="14">
    <source>
        <dbReference type="EMBL" id="EAQ85222.1"/>
    </source>
</evidence>
<keyword evidence="10" id="KW-0472">Membrane</keyword>
<comment type="subcellular location">
    <subcellularLocation>
        <location evidence="3">Endoplasmic reticulum membrane</location>
    </subcellularLocation>
    <subcellularLocation>
        <location evidence="2">Nucleus membrane</location>
    </subcellularLocation>
</comment>
<name>Q2GS18_CHAGB</name>
<dbReference type="VEuPathDB" id="FungiDB:CHGG_09236"/>
<organism evidence="14 15">
    <name type="scientific">Chaetomium globosum (strain ATCC 6205 / CBS 148.51 / DSM 1962 / NBRC 6347 / NRRL 1970)</name>
    <name type="common">Soil fungus</name>
    <dbReference type="NCBI Taxonomy" id="306901"/>
    <lineage>
        <taxon>Eukaryota</taxon>
        <taxon>Fungi</taxon>
        <taxon>Dikarya</taxon>
        <taxon>Ascomycota</taxon>
        <taxon>Pezizomycotina</taxon>
        <taxon>Sordariomycetes</taxon>
        <taxon>Sordariomycetidae</taxon>
        <taxon>Sordariales</taxon>
        <taxon>Chaetomiaceae</taxon>
        <taxon>Chaetomium</taxon>
    </lineage>
</organism>